<feature type="region of interest" description="Disordered" evidence="1">
    <location>
        <begin position="1"/>
        <end position="52"/>
    </location>
</feature>
<gene>
    <name evidence="2" type="ORF">BLA29_011250</name>
</gene>
<proteinExistence type="predicted"/>
<comment type="caution">
    <text evidence="2">The sequence shown here is derived from an EMBL/GenBank/DDBJ whole genome shotgun (WGS) entry which is preliminary data.</text>
</comment>
<keyword evidence="3" id="KW-1185">Reference proteome</keyword>
<sequence length="132" mass="13647">MANNQMNVQNNMSRLSISSPSKPNPPSCNSNLINYGNNSCTGSGTNTPSSSSYRFDTNSGYYNPVIDDMNSAAIAAAAAISGGSNSGSRTIPRPEAINYSSERIATPVPSSPMQPSSTSSIVGNIAQSSYLG</sequence>
<name>A0A1Y3B893_EURMA</name>
<evidence type="ECO:0000313" key="3">
    <source>
        <dbReference type="Proteomes" id="UP000194236"/>
    </source>
</evidence>
<protein>
    <submittedName>
        <fullName evidence="2">Uncharacterized protein</fullName>
    </submittedName>
</protein>
<dbReference type="EMBL" id="MUJZ01041884">
    <property type="protein sequence ID" value="OTF75465.1"/>
    <property type="molecule type" value="Genomic_DNA"/>
</dbReference>
<dbReference type="AlphaFoldDB" id="A0A1Y3B893"/>
<dbReference type="Proteomes" id="UP000194236">
    <property type="component" value="Unassembled WGS sequence"/>
</dbReference>
<organism evidence="2 3">
    <name type="scientific">Euroglyphus maynei</name>
    <name type="common">Mayne's house dust mite</name>
    <dbReference type="NCBI Taxonomy" id="6958"/>
    <lineage>
        <taxon>Eukaryota</taxon>
        <taxon>Metazoa</taxon>
        <taxon>Ecdysozoa</taxon>
        <taxon>Arthropoda</taxon>
        <taxon>Chelicerata</taxon>
        <taxon>Arachnida</taxon>
        <taxon>Acari</taxon>
        <taxon>Acariformes</taxon>
        <taxon>Sarcoptiformes</taxon>
        <taxon>Astigmata</taxon>
        <taxon>Psoroptidia</taxon>
        <taxon>Analgoidea</taxon>
        <taxon>Pyroglyphidae</taxon>
        <taxon>Pyroglyphinae</taxon>
        <taxon>Euroglyphus</taxon>
    </lineage>
</organism>
<reference evidence="2 3" key="1">
    <citation type="submission" date="2017-03" db="EMBL/GenBank/DDBJ databases">
        <title>Genome Survey of Euroglyphus maynei.</title>
        <authorList>
            <person name="Arlian L.G."/>
            <person name="Morgan M.S."/>
            <person name="Rider S.D."/>
        </authorList>
    </citation>
    <scope>NUCLEOTIDE SEQUENCE [LARGE SCALE GENOMIC DNA]</scope>
    <source>
        <strain evidence="2">Arlian Lab</strain>
        <tissue evidence="2">Whole body</tissue>
    </source>
</reference>
<evidence type="ECO:0000256" key="1">
    <source>
        <dbReference type="SAM" id="MobiDB-lite"/>
    </source>
</evidence>
<evidence type="ECO:0000313" key="2">
    <source>
        <dbReference type="EMBL" id="OTF75465.1"/>
    </source>
</evidence>
<feature type="non-terminal residue" evidence="2">
    <location>
        <position position="132"/>
    </location>
</feature>
<accession>A0A1Y3B893</accession>